<evidence type="ECO:0000313" key="2">
    <source>
        <dbReference type="EMBL" id="PNW80021.1"/>
    </source>
</evidence>
<protein>
    <submittedName>
        <fullName evidence="2">Uncharacterized protein</fullName>
    </submittedName>
</protein>
<keyword evidence="3" id="KW-1185">Reference proteome</keyword>
<dbReference type="Gramene" id="PNW80021">
    <property type="protein sequence ID" value="PNW80021"/>
    <property type="gene ID" value="CHLRE_08g374550v5"/>
</dbReference>
<dbReference type="RefSeq" id="XP_042922142.1">
    <property type="nucleotide sequence ID" value="XM_043065141.1"/>
</dbReference>
<dbReference type="GeneID" id="66054458"/>
<sequence>MSACSLVGDERHSAQSAMEEPEEEEPLAPLPPSTQPAADTLHRASGCGPSECGSGSCSSCSGGAESLLACGGAAATSAPTAAPGVPPLSDVAAAAVGTPAAAAEAAFAAVSGGASELGHGPLESCVSTGGINGMGRLSGGTGGGAGTLPCLATASAVST</sequence>
<dbReference type="Proteomes" id="UP000006906">
    <property type="component" value="Chromosome 8"/>
</dbReference>
<dbReference type="AlphaFoldDB" id="A0A2K3DHM2"/>
<proteinExistence type="predicted"/>
<organism evidence="2 3">
    <name type="scientific">Chlamydomonas reinhardtii</name>
    <name type="common">Chlamydomonas smithii</name>
    <dbReference type="NCBI Taxonomy" id="3055"/>
    <lineage>
        <taxon>Eukaryota</taxon>
        <taxon>Viridiplantae</taxon>
        <taxon>Chlorophyta</taxon>
        <taxon>core chlorophytes</taxon>
        <taxon>Chlorophyceae</taxon>
        <taxon>CS clade</taxon>
        <taxon>Chlamydomonadales</taxon>
        <taxon>Chlamydomonadaceae</taxon>
        <taxon>Chlamydomonas</taxon>
    </lineage>
</organism>
<dbReference type="KEGG" id="cre:CHLRE_08g374550v5"/>
<dbReference type="EMBL" id="CM008969">
    <property type="protein sequence ID" value="PNW80021.1"/>
    <property type="molecule type" value="Genomic_DNA"/>
</dbReference>
<gene>
    <name evidence="2" type="ORF">CHLRE_08g374550v5</name>
</gene>
<feature type="compositionally biased region" description="Low complexity" evidence="1">
    <location>
        <begin position="44"/>
        <end position="61"/>
    </location>
</feature>
<feature type="region of interest" description="Disordered" evidence="1">
    <location>
        <begin position="1"/>
        <end position="61"/>
    </location>
</feature>
<dbReference type="InParanoid" id="A0A2K3DHM2"/>
<accession>A0A2K3DHM2</accession>
<evidence type="ECO:0000313" key="3">
    <source>
        <dbReference type="Proteomes" id="UP000006906"/>
    </source>
</evidence>
<name>A0A2K3DHM2_CHLRE</name>
<reference evidence="2 3" key="1">
    <citation type="journal article" date="2007" name="Science">
        <title>The Chlamydomonas genome reveals the evolution of key animal and plant functions.</title>
        <authorList>
            <person name="Merchant S.S."/>
            <person name="Prochnik S.E."/>
            <person name="Vallon O."/>
            <person name="Harris E.H."/>
            <person name="Karpowicz S.J."/>
            <person name="Witman G.B."/>
            <person name="Terry A."/>
            <person name="Salamov A."/>
            <person name="Fritz-Laylin L.K."/>
            <person name="Marechal-Drouard L."/>
            <person name="Marshall W.F."/>
            <person name="Qu L.H."/>
            <person name="Nelson D.R."/>
            <person name="Sanderfoot A.A."/>
            <person name="Spalding M.H."/>
            <person name="Kapitonov V.V."/>
            <person name="Ren Q."/>
            <person name="Ferris P."/>
            <person name="Lindquist E."/>
            <person name="Shapiro H."/>
            <person name="Lucas S.M."/>
            <person name="Grimwood J."/>
            <person name="Schmutz J."/>
            <person name="Cardol P."/>
            <person name="Cerutti H."/>
            <person name="Chanfreau G."/>
            <person name="Chen C.L."/>
            <person name="Cognat V."/>
            <person name="Croft M.T."/>
            <person name="Dent R."/>
            <person name="Dutcher S."/>
            <person name="Fernandez E."/>
            <person name="Fukuzawa H."/>
            <person name="Gonzalez-Ballester D."/>
            <person name="Gonzalez-Halphen D."/>
            <person name="Hallmann A."/>
            <person name="Hanikenne M."/>
            <person name="Hippler M."/>
            <person name="Inwood W."/>
            <person name="Jabbari K."/>
            <person name="Kalanon M."/>
            <person name="Kuras R."/>
            <person name="Lefebvre P.A."/>
            <person name="Lemaire S.D."/>
            <person name="Lobanov A.V."/>
            <person name="Lohr M."/>
            <person name="Manuell A."/>
            <person name="Meier I."/>
            <person name="Mets L."/>
            <person name="Mittag M."/>
            <person name="Mittelmeier T."/>
            <person name="Moroney J.V."/>
            <person name="Moseley J."/>
            <person name="Napoli C."/>
            <person name="Nedelcu A.M."/>
            <person name="Niyogi K."/>
            <person name="Novoselov S.V."/>
            <person name="Paulsen I.T."/>
            <person name="Pazour G."/>
            <person name="Purton S."/>
            <person name="Ral J.P."/>
            <person name="Riano-Pachon D.M."/>
            <person name="Riekhof W."/>
            <person name="Rymarquis L."/>
            <person name="Schroda M."/>
            <person name="Stern D."/>
            <person name="Umen J."/>
            <person name="Willows R."/>
            <person name="Wilson N."/>
            <person name="Zimmer S.L."/>
            <person name="Allmer J."/>
            <person name="Balk J."/>
            <person name="Bisova K."/>
            <person name="Chen C.J."/>
            <person name="Elias M."/>
            <person name="Gendler K."/>
            <person name="Hauser C."/>
            <person name="Lamb M.R."/>
            <person name="Ledford H."/>
            <person name="Long J.C."/>
            <person name="Minagawa J."/>
            <person name="Page M.D."/>
            <person name="Pan J."/>
            <person name="Pootakham W."/>
            <person name="Roje S."/>
            <person name="Rose A."/>
            <person name="Stahlberg E."/>
            <person name="Terauchi A.M."/>
            <person name="Yang P."/>
            <person name="Ball S."/>
            <person name="Bowler C."/>
            <person name="Dieckmann C.L."/>
            <person name="Gladyshev V.N."/>
            <person name="Green P."/>
            <person name="Jorgensen R."/>
            <person name="Mayfield S."/>
            <person name="Mueller-Roeber B."/>
            <person name="Rajamani S."/>
            <person name="Sayre R.T."/>
            <person name="Brokstein P."/>
            <person name="Dubchak I."/>
            <person name="Goodstein D."/>
            <person name="Hornick L."/>
            <person name="Huang Y.W."/>
            <person name="Jhaveri J."/>
            <person name="Luo Y."/>
            <person name="Martinez D."/>
            <person name="Ngau W.C."/>
            <person name="Otillar B."/>
            <person name="Poliakov A."/>
            <person name="Porter A."/>
            <person name="Szajkowski L."/>
            <person name="Werner G."/>
            <person name="Zhou K."/>
            <person name="Grigoriev I.V."/>
            <person name="Rokhsar D.S."/>
            <person name="Grossman A.R."/>
        </authorList>
    </citation>
    <scope>NUCLEOTIDE SEQUENCE [LARGE SCALE GENOMIC DNA]</scope>
    <source>
        <strain evidence="3">CC-503</strain>
    </source>
</reference>
<evidence type="ECO:0000256" key="1">
    <source>
        <dbReference type="SAM" id="MobiDB-lite"/>
    </source>
</evidence>